<dbReference type="RefSeq" id="WP_008901547.1">
    <property type="nucleotide sequence ID" value="NZ_GL397071.1"/>
</dbReference>
<dbReference type="OrthoDB" id="9798585at2"/>
<gene>
    <name evidence="2" type="ORF">HMPREF9225_0732</name>
</gene>
<dbReference type="EMBL" id="AEEH01000028">
    <property type="protein sequence ID" value="EFM25670.1"/>
    <property type="molecule type" value="Genomic_DNA"/>
</dbReference>
<dbReference type="InterPro" id="IPR011051">
    <property type="entry name" value="RmlC_Cupin_sf"/>
</dbReference>
<feature type="domain" description="Cupin type-2" evidence="1">
    <location>
        <begin position="41"/>
        <end position="97"/>
    </location>
</feature>
<protein>
    <submittedName>
        <fullName evidence="2">Cupin domain protein</fullName>
    </submittedName>
</protein>
<dbReference type="Pfam" id="PF07883">
    <property type="entry name" value="Cupin_2"/>
    <property type="match status" value="1"/>
</dbReference>
<dbReference type="InterPro" id="IPR013096">
    <property type="entry name" value="Cupin_2"/>
</dbReference>
<evidence type="ECO:0000313" key="2">
    <source>
        <dbReference type="EMBL" id="EFM25670.1"/>
    </source>
</evidence>
<accession>E0NKP3</accession>
<sequence length="100" mass="11837">MNFFEYRKESGVELEETIYENGYIKIIRIVSSGETTDFMESSMNEHVFLIQGKARITFENDKEIEMSAGDYILIEKNTRHRVSYTSSEPHCLWHCIYEKV</sequence>
<dbReference type="STRING" id="862517.HMPREF9225_0732"/>
<name>E0NKP3_9FIRM</name>
<dbReference type="AlphaFoldDB" id="E0NKP3"/>
<keyword evidence="3" id="KW-1185">Reference proteome</keyword>
<reference evidence="2 3" key="1">
    <citation type="submission" date="2010-07" db="EMBL/GenBank/DDBJ databases">
        <authorList>
            <person name="Muzny D."/>
            <person name="Qin X."/>
            <person name="Deng J."/>
            <person name="Jiang H."/>
            <person name="Liu Y."/>
            <person name="Qu J."/>
            <person name="Song X.-Z."/>
            <person name="Zhang L."/>
            <person name="Thornton R."/>
            <person name="Coyle M."/>
            <person name="Francisco L."/>
            <person name="Jackson L."/>
            <person name="Javaid M."/>
            <person name="Korchina V."/>
            <person name="Kovar C."/>
            <person name="Mata R."/>
            <person name="Mathew T."/>
            <person name="Ngo R."/>
            <person name="Nguyen L."/>
            <person name="Nguyen N."/>
            <person name="Okwuonu G."/>
            <person name="Ongeri F."/>
            <person name="Pham C."/>
            <person name="Simmons D."/>
            <person name="Wilczek-Boney K."/>
            <person name="Hale W."/>
            <person name="Jakkamsetti A."/>
            <person name="Pham P."/>
            <person name="Ruth R."/>
            <person name="San Lucas F."/>
            <person name="Warren J."/>
            <person name="Zhang J."/>
            <person name="Zhao Z."/>
            <person name="Zhou C."/>
            <person name="Zhu D."/>
            <person name="Lee S."/>
            <person name="Bess C."/>
            <person name="Blankenburg K."/>
            <person name="Forbes L."/>
            <person name="Fu Q."/>
            <person name="Gubbala S."/>
            <person name="Hirani K."/>
            <person name="Jayaseelan J.C."/>
            <person name="Lara F."/>
            <person name="Munidasa M."/>
            <person name="Palculict T."/>
            <person name="Patil S."/>
            <person name="Pu L.-L."/>
            <person name="Saada N."/>
            <person name="Tang L."/>
            <person name="Weissenberger G."/>
            <person name="Zhu Y."/>
            <person name="Hemphill L."/>
            <person name="Shang Y."/>
            <person name="Youmans B."/>
            <person name="Ayvaz T."/>
            <person name="Ross M."/>
            <person name="Santibanez J."/>
            <person name="Aqrawi P."/>
            <person name="Gross S."/>
            <person name="Joshi V."/>
            <person name="Fowler G."/>
            <person name="Nazareth L."/>
            <person name="Reid J."/>
            <person name="Worley K."/>
            <person name="Petrosino J."/>
            <person name="Highlander S."/>
            <person name="Gibbs R."/>
        </authorList>
    </citation>
    <scope>NUCLEOTIDE SEQUENCE [LARGE SCALE GENOMIC DNA]</scope>
    <source>
        <strain evidence="2 3">ATCC BAA-1640</strain>
    </source>
</reference>
<dbReference type="Proteomes" id="UP000003280">
    <property type="component" value="Unassembled WGS sequence"/>
</dbReference>
<comment type="caution">
    <text evidence="2">The sequence shown here is derived from an EMBL/GenBank/DDBJ whole genome shotgun (WGS) entry which is preliminary data.</text>
</comment>
<dbReference type="eggNOG" id="COG0662">
    <property type="taxonomic scope" value="Bacteria"/>
</dbReference>
<evidence type="ECO:0000313" key="3">
    <source>
        <dbReference type="Proteomes" id="UP000003280"/>
    </source>
</evidence>
<dbReference type="InterPro" id="IPR014710">
    <property type="entry name" value="RmlC-like_jellyroll"/>
</dbReference>
<dbReference type="SUPFAM" id="SSF51182">
    <property type="entry name" value="RmlC-like cupins"/>
    <property type="match status" value="1"/>
</dbReference>
<proteinExistence type="predicted"/>
<organism evidence="2 3">
    <name type="scientific">Peptoniphilus duerdenii ATCC BAA-1640</name>
    <dbReference type="NCBI Taxonomy" id="862517"/>
    <lineage>
        <taxon>Bacteria</taxon>
        <taxon>Bacillati</taxon>
        <taxon>Bacillota</taxon>
        <taxon>Tissierellia</taxon>
        <taxon>Tissierellales</taxon>
        <taxon>Peptoniphilaceae</taxon>
        <taxon>Peptoniphilus</taxon>
    </lineage>
</organism>
<dbReference type="Gene3D" id="2.60.120.10">
    <property type="entry name" value="Jelly Rolls"/>
    <property type="match status" value="1"/>
</dbReference>
<dbReference type="HOGENOM" id="CLU_147397_1_1_9"/>
<evidence type="ECO:0000259" key="1">
    <source>
        <dbReference type="Pfam" id="PF07883"/>
    </source>
</evidence>